<accession>A0ABV7D5D7</accession>
<gene>
    <name evidence="3" type="ORF">ACFOKA_09475</name>
</gene>
<evidence type="ECO:0000313" key="4">
    <source>
        <dbReference type="Proteomes" id="UP001595444"/>
    </source>
</evidence>
<dbReference type="InterPro" id="IPR012373">
    <property type="entry name" value="Ferrdict_sens_TM"/>
</dbReference>
<dbReference type="Proteomes" id="UP001595444">
    <property type="component" value="Unassembled WGS sequence"/>
</dbReference>
<sequence>MTDKSNIVPLPDLGSEASGWLVLIDDGEMTPEDWTEFKAWFAKSDKHQEAFRQRASLWSDFDGLKALNDYAQSNEIKNLLAKDAKSHHKTHLYARRGFLTGIAASLALITGSGVAFKVYNDQRKVQLQSFQTELGGQRTIDLKDGSVITLNTSSEIKVEYRAGKRCVYLLCGEAYFDVAHDPSRPFFVIVGKKAVRALGTSFSVRLLEKKVHVTVSEGRVALLKDITFVEDGDAMPIGQPLAEVSYGQNVLFENDIELMEKLPPRVLAKKLAWRDGVLAFSGEPLSKVVEEVERYTGMNIEFENDIYASMPISGYVKIGQYSEMFEALEIMADLKAVHLSSNRVKLVKLEKGDIGEKI</sequence>
<dbReference type="Gene3D" id="3.55.50.30">
    <property type="match status" value="1"/>
</dbReference>
<proteinExistence type="predicted"/>
<dbReference type="InterPro" id="IPR032623">
    <property type="entry name" value="FecR_N"/>
</dbReference>
<dbReference type="Pfam" id="PF04773">
    <property type="entry name" value="FecR"/>
    <property type="match status" value="1"/>
</dbReference>
<dbReference type="RefSeq" id="WP_194214181.1">
    <property type="nucleotide sequence ID" value="NZ_CP061205.1"/>
</dbReference>
<evidence type="ECO:0000259" key="1">
    <source>
        <dbReference type="Pfam" id="PF04773"/>
    </source>
</evidence>
<dbReference type="PANTHER" id="PTHR30273">
    <property type="entry name" value="PERIPLASMIC SIGNAL SENSOR AND SIGMA FACTOR ACTIVATOR FECR-RELATED"/>
    <property type="match status" value="1"/>
</dbReference>
<dbReference type="Gene3D" id="2.60.120.1440">
    <property type="match status" value="1"/>
</dbReference>
<comment type="caution">
    <text evidence="3">The sequence shown here is derived from an EMBL/GenBank/DDBJ whole genome shotgun (WGS) entry which is preliminary data.</text>
</comment>
<dbReference type="PIRSF" id="PIRSF018266">
    <property type="entry name" value="FecR"/>
    <property type="match status" value="1"/>
</dbReference>
<protein>
    <submittedName>
        <fullName evidence="3">FecR family protein</fullName>
    </submittedName>
</protein>
<feature type="domain" description="FecR N-terminal" evidence="2">
    <location>
        <begin position="16"/>
        <end position="53"/>
    </location>
</feature>
<keyword evidence="4" id="KW-1185">Reference proteome</keyword>
<name>A0ABV7D5D7_9PROT</name>
<dbReference type="PANTHER" id="PTHR30273:SF2">
    <property type="entry name" value="PROTEIN FECR"/>
    <property type="match status" value="1"/>
</dbReference>
<dbReference type="EMBL" id="JBHRSL010000010">
    <property type="protein sequence ID" value="MFC3052132.1"/>
    <property type="molecule type" value="Genomic_DNA"/>
</dbReference>
<dbReference type="Pfam" id="PF16220">
    <property type="entry name" value="DUF4880"/>
    <property type="match status" value="1"/>
</dbReference>
<dbReference type="InterPro" id="IPR006860">
    <property type="entry name" value="FecR"/>
</dbReference>
<evidence type="ECO:0000313" key="3">
    <source>
        <dbReference type="EMBL" id="MFC3052132.1"/>
    </source>
</evidence>
<evidence type="ECO:0000259" key="2">
    <source>
        <dbReference type="Pfam" id="PF16220"/>
    </source>
</evidence>
<feature type="domain" description="FecR protein" evidence="1">
    <location>
        <begin position="131"/>
        <end position="220"/>
    </location>
</feature>
<reference evidence="4" key="1">
    <citation type="journal article" date="2019" name="Int. J. Syst. Evol. Microbiol.">
        <title>The Global Catalogue of Microorganisms (GCM) 10K type strain sequencing project: providing services to taxonomists for standard genome sequencing and annotation.</title>
        <authorList>
            <consortium name="The Broad Institute Genomics Platform"/>
            <consortium name="The Broad Institute Genome Sequencing Center for Infectious Disease"/>
            <person name="Wu L."/>
            <person name="Ma J."/>
        </authorList>
    </citation>
    <scope>NUCLEOTIDE SEQUENCE [LARGE SCALE GENOMIC DNA]</scope>
    <source>
        <strain evidence="4">KCTC 62164</strain>
    </source>
</reference>
<organism evidence="3 4">
    <name type="scientific">Kordiimonas pumila</name>
    <dbReference type="NCBI Taxonomy" id="2161677"/>
    <lineage>
        <taxon>Bacteria</taxon>
        <taxon>Pseudomonadati</taxon>
        <taxon>Pseudomonadota</taxon>
        <taxon>Alphaproteobacteria</taxon>
        <taxon>Kordiimonadales</taxon>
        <taxon>Kordiimonadaceae</taxon>
        <taxon>Kordiimonas</taxon>
    </lineage>
</organism>